<feature type="signal peptide" evidence="1">
    <location>
        <begin position="1"/>
        <end position="20"/>
    </location>
</feature>
<sequence>MKIALPLSIMWFLVTPFALAEDTVKANEGVLIIDIRAGFSTEVGPNHGSGGWLRNLATGKTYGSGRENLQLLILPEGDYCVDEIQLFPRGMGVASYCKEPYIKVASGRLNNAGQWTFIVDLHDQTVKLKSSISNSEQTLQDVKNKFPEFF</sequence>
<protein>
    <recommendedName>
        <fullName evidence="4">DUF2846 domain-containing protein</fullName>
    </recommendedName>
</protein>
<accession>A0A6A7N1I7</accession>
<dbReference type="Proteomes" id="UP000440498">
    <property type="component" value="Unassembled WGS sequence"/>
</dbReference>
<gene>
    <name evidence="2" type="ORF">GEV02_12205</name>
</gene>
<keyword evidence="3" id="KW-1185">Reference proteome</keyword>
<keyword evidence="1" id="KW-0732">Signal</keyword>
<feature type="chain" id="PRO_5025660577" description="DUF2846 domain-containing protein" evidence="1">
    <location>
        <begin position="21"/>
        <end position="150"/>
    </location>
</feature>
<reference evidence="2 3" key="1">
    <citation type="submission" date="2019-10" db="EMBL/GenBank/DDBJ databases">
        <title>Two novel species isolated from a subtropical stream in China.</title>
        <authorList>
            <person name="Lu H."/>
        </authorList>
    </citation>
    <scope>NUCLEOTIDE SEQUENCE [LARGE SCALE GENOMIC DNA]</scope>
    <source>
        <strain evidence="2 3">FT29W</strain>
    </source>
</reference>
<dbReference type="AlphaFoldDB" id="A0A6A7N1I7"/>
<evidence type="ECO:0008006" key="4">
    <source>
        <dbReference type="Google" id="ProtNLM"/>
    </source>
</evidence>
<evidence type="ECO:0000256" key="1">
    <source>
        <dbReference type="SAM" id="SignalP"/>
    </source>
</evidence>
<comment type="caution">
    <text evidence="2">The sequence shown here is derived from an EMBL/GenBank/DDBJ whole genome shotgun (WGS) entry which is preliminary data.</text>
</comment>
<dbReference type="EMBL" id="WHUG01000004">
    <property type="protein sequence ID" value="MQA38919.1"/>
    <property type="molecule type" value="Genomic_DNA"/>
</dbReference>
<dbReference type="RefSeq" id="WP_152838243.1">
    <property type="nucleotide sequence ID" value="NZ_WHUG01000004.1"/>
</dbReference>
<proteinExistence type="predicted"/>
<evidence type="ECO:0000313" key="2">
    <source>
        <dbReference type="EMBL" id="MQA38919.1"/>
    </source>
</evidence>
<name>A0A6A7N1I7_9BURK</name>
<organism evidence="2 3">
    <name type="scientific">Rugamonas aquatica</name>
    <dbReference type="NCBI Taxonomy" id="2743357"/>
    <lineage>
        <taxon>Bacteria</taxon>
        <taxon>Pseudomonadati</taxon>
        <taxon>Pseudomonadota</taxon>
        <taxon>Betaproteobacteria</taxon>
        <taxon>Burkholderiales</taxon>
        <taxon>Oxalobacteraceae</taxon>
        <taxon>Telluria group</taxon>
        <taxon>Rugamonas</taxon>
    </lineage>
</organism>
<evidence type="ECO:0000313" key="3">
    <source>
        <dbReference type="Proteomes" id="UP000440498"/>
    </source>
</evidence>